<dbReference type="Proteomes" id="UP001176940">
    <property type="component" value="Unassembled WGS sequence"/>
</dbReference>
<evidence type="ECO:0000256" key="1">
    <source>
        <dbReference type="ARBA" id="ARBA00008361"/>
    </source>
</evidence>
<dbReference type="InterPro" id="IPR029063">
    <property type="entry name" value="SAM-dependent_MTases_sf"/>
</dbReference>
<organism evidence="4 5">
    <name type="scientific">Ranitomeya imitator</name>
    <name type="common">mimic poison frog</name>
    <dbReference type="NCBI Taxonomy" id="111125"/>
    <lineage>
        <taxon>Eukaryota</taxon>
        <taxon>Metazoa</taxon>
        <taxon>Chordata</taxon>
        <taxon>Craniata</taxon>
        <taxon>Vertebrata</taxon>
        <taxon>Euteleostomi</taxon>
        <taxon>Amphibia</taxon>
        <taxon>Batrachia</taxon>
        <taxon>Anura</taxon>
        <taxon>Neobatrachia</taxon>
        <taxon>Hyloidea</taxon>
        <taxon>Dendrobatidae</taxon>
        <taxon>Dendrobatinae</taxon>
        <taxon>Ranitomeya</taxon>
    </lineage>
</organism>
<keyword evidence="3" id="KW-0808">Transferase</keyword>
<keyword evidence="5" id="KW-1185">Reference proteome</keyword>
<dbReference type="SUPFAM" id="SSF53335">
    <property type="entry name" value="S-adenosyl-L-methionine-dependent methyltransferases"/>
    <property type="match status" value="1"/>
</dbReference>
<comment type="similarity">
    <text evidence="1">Belongs to the methyltransferase superfamily.</text>
</comment>
<dbReference type="EMBL" id="CAUEEQ010078246">
    <property type="protein sequence ID" value="CAJ0967338.1"/>
    <property type="molecule type" value="Genomic_DNA"/>
</dbReference>
<accession>A0ABN9MKN4</accession>
<dbReference type="InterPro" id="IPR050602">
    <property type="entry name" value="Malonyl-ACP_OMT"/>
</dbReference>
<dbReference type="PANTHER" id="PTHR13090:SF1">
    <property type="entry name" value="ARGININE-HYDROXYLASE NDUFAF5, MITOCHONDRIAL"/>
    <property type="match status" value="1"/>
</dbReference>
<dbReference type="Gene3D" id="3.40.50.150">
    <property type="entry name" value="Vaccinia Virus protein VP39"/>
    <property type="match status" value="1"/>
</dbReference>
<proteinExistence type="inferred from homology"/>
<name>A0ABN9MKN4_9NEOB</name>
<evidence type="ECO:0000313" key="4">
    <source>
        <dbReference type="EMBL" id="CAJ0967338.1"/>
    </source>
</evidence>
<reference evidence="4" key="1">
    <citation type="submission" date="2023-07" db="EMBL/GenBank/DDBJ databases">
        <authorList>
            <person name="Stuckert A."/>
        </authorList>
    </citation>
    <scope>NUCLEOTIDE SEQUENCE</scope>
</reference>
<sequence length="137" mass="15818">MLRKKTRGNTADYFLQHVNSLCGFRCGFTPAPIENCRVPVRRASASRTDNVFNVFDRSMKRRQKNWAASQGNAHQYEYLREEIAERVADRVFDVARTFPFALDIGCGRGYISRHLTKVRLRAHGFCHRYVLCCGQSV</sequence>
<protein>
    <submittedName>
        <fullName evidence="4">Uncharacterized protein</fullName>
    </submittedName>
</protein>
<evidence type="ECO:0000256" key="2">
    <source>
        <dbReference type="ARBA" id="ARBA00022603"/>
    </source>
</evidence>
<keyword evidence="2" id="KW-0489">Methyltransferase</keyword>
<evidence type="ECO:0000256" key="3">
    <source>
        <dbReference type="ARBA" id="ARBA00022679"/>
    </source>
</evidence>
<dbReference type="PANTHER" id="PTHR13090">
    <property type="entry name" value="ARGININE-HYDROXYLASE NDUFAF5, MITOCHONDRIAL"/>
    <property type="match status" value="1"/>
</dbReference>
<evidence type="ECO:0000313" key="5">
    <source>
        <dbReference type="Proteomes" id="UP001176940"/>
    </source>
</evidence>
<comment type="caution">
    <text evidence="4">The sequence shown here is derived from an EMBL/GenBank/DDBJ whole genome shotgun (WGS) entry which is preliminary data.</text>
</comment>
<gene>
    <name evidence="4" type="ORF">RIMI_LOCUS22144823</name>
</gene>